<dbReference type="InterPro" id="IPR027477">
    <property type="entry name" value="Succ_DH/fumarate_Rdtase_cat_sf"/>
</dbReference>
<dbReference type="InterPro" id="IPR050315">
    <property type="entry name" value="FAD-oxidoreductase_2"/>
</dbReference>
<evidence type="ECO:0000256" key="2">
    <source>
        <dbReference type="ARBA" id="ARBA00022630"/>
    </source>
</evidence>
<protein>
    <submittedName>
        <fullName evidence="6">FAD-dependent oxidoreductase</fullName>
    </submittedName>
</protein>
<keyword evidence="4" id="KW-0560">Oxidoreductase</keyword>
<organism evidence="6 7">
    <name type="scientific">[Mycobacterium] nativiensis</name>
    <dbReference type="NCBI Taxonomy" id="2855503"/>
    <lineage>
        <taxon>Bacteria</taxon>
        <taxon>Bacillati</taxon>
        <taxon>Actinomycetota</taxon>
        <taxon>Actinomycetes</taxon>
        <taxon>Mycobacteriales</taxon>
        <taxon>Mycobacteriaceae</taxon>
        <taxon>Mycolicibacter</taxon>
    </lineage>
</organism>
<evidence type="ECO:0000256" key="3">
    <source>
        <dbReference type="ARBA" id="ARBA00022827"/>
    </source>
</evidence>
<gene>
    <name evidence="6" type="ORF">KV113_09565</name>
</gene>
<reference evidence="6 7" key="1">
    <citation type="submission" date="2023-12" db="EMBL/GenBank/DDBJ databases">
        <title>Description of new species of Mycobacterium terrae complex isolated from sewage at the Sao Paulo Zoological Park Foundation in Brazil.</title>
        <authorList>
            <person name="Romagnoli C.L."/>
            <person name="Conceicao E.C."/>
            <person name="Machado E."/>
            <person name="Barreto L.B.P.F."/>
            <person name="Sharma A."/>
            <person name="Silva N.M."/>
            <person name="Marques L.E."/>
            <person name="Juliana M.A."/>
            <person name="Lourenco M.C.S."/>
            <person name="Digiampietri L.A."/>
            <person name="Suffys P.N."/>
            <person name="Viana-Niero C."/>
        </authorList>
    </citation>
    <scope>NUCLEOTIDE SEQUENCE [LARGE SCALE GENOMIC DNA]</scope>
    <source>
        <strain evidence="6 7">MYC340</strain>
    </source>
</reference>
<dbReference type="InterPro" id="IPR036188">
    <property type="entry name" value="FAD/NAD-bd_sf"/>
</dbReference>
<comment type="cofactor">
    <cofactor evidence="1">
        <name>FAD</name>
        <dbReference type="ChEBI" id="CHEBI:57692"/>
    </cofactor>
</comment>
<dbReference type="PANTHER" id="PTHR43400:SF10">
    <property type="entry name" value="3-OXOSTEROID 1-DEHYDROGENASE"/>
    <property type="match status" value="1"/>
</dbReference>
<accession>A0ABU5XUY8</accession>
<keyword evidence="7" id="KW-1185">Reference proteome</keyword>
<dbReference type="EMBL" id="JAYJJU010000007">
    <property type="protein sequence ID" value="MEB3031804.1"/>
    <property type="molecule type" value="Genomic_DNA"/>
</dbReference>
<dbReference type="Gene3D" id="3.50.50.60">
    <property type="entry name" value="FAD/NAD(P)-binding domain"/>
    <property type="match status" value="1"/>
</dbReference>
<feature type="domain" description="FAD-dependent oxidoreductase 2 FAD-binding" evidence="5">
    <location>
        <begin position="13"/>
        <end position="502"/>
    </location>
</feature>
<evidence type="ECO:0000259" key="5">
    <source>
        <dbReference type="Pfam" id="PF00890"/>
    </source>
</evidence>
<dbReference type="Gene3D" id="3.90.700.10">
    <property type="entry name" value="Succinate dehydrogenase/fumarate reductase flavoprotein, catalytic domain"/>
    <property type="match status" value="1"/>
</dbReference>
<dbReference type="PANTHER" id="PTHR43400">
    <property type="entry name" value="FUMARATE REDUCTASE"/>
    <property type="match status" value="1"/>
</dbReference>
<name>A0ABU5XUY8_9MYCO</name>
<keyword evidence="3" id="KW-0274">FAD</keyword>
<evidence type="ECO:0000256" key="4">
    <source>
        <dbReference type="ARBA" id="ARBA00023002"/>
    </source>
</evidence>
<sequence length="535" mass="56889">MNVTNGSKVDTADVIVVGAGLGGLCTAVAARERGLSVTVLEKSELVGGAAAYSGGQVWVGANHVQRRLGLDDSPQRVEEYVRALAASHPELLDEDIMRRWIDISPIAAEYYEKIGAVQWDAIVGFPDYYTEKPGACLSGRYLTATYDASDLGEWAGKLRLAPTFPVGMTYPELFEHGRYSTAFGAAGGPQASSARLTFGPGVVGPFLRAAIDRGVDIRLRQPVISLVVDEPGSVSGVRLADGSELRGAVVLATSGFDWDPELAERYFGVDDDNRGSVAPRSVSGDGIRMATAAGADIVEFPSNRIPIVPGRPAPGEPGFTTVREYALPHAFVVDRTGRRFANDAVYWEIADAVIRRGHSPCWLIWDAQHHRRYGQGHPSELVTEAATLAELGERLGIDGVELTATAERFSEHALRGEDPEFGRGSIVSRRMFDGDPTHEPNANLGDVAAPPFYGMRLRLVSTGIGLTGVRVDSDARVLDTDGAPIAGLFAVGGCAAFTSSGTGYNSGFSLSRAMAFGYVAANVIGAHHARATATR</sequence>
<dbReference type="PRINTS" id="PR00411">
    <property type="entry name" value="PNDRDTASEI"/>
</dbReference>
<dbReference type="InterPro" id="IPR003953">
    <property type="entry name" value="FAD-dep_OxRdtase_2_FAD-bd"/>
</dbReference>
<dbReference type="RefSeq" id="WP_329779961.1">
    <property type="nucleotide sequence ID" value="NZ_JAYJJU010000007.1"/>
</dbReference>
<comment type="caution">
    <text evidence="6">The sequence shown here is derived from an EMBL/GenBank/DDBJ whole genome shotgun (WGS) entry which is preliminary data.</text>
</comment>
<proteinExistence type="predicted"/>
<evidence type="ECO:0000313" key="6">
    <source>
        <dbReference type="EMBL" id="MEB3031804.1"/>
    </source>
</evidence>
<evidence type="ECO:0000256" key="1">
    <source>
        <dbReference type="ARBA" id="ARBA00001974"/>
    </source>
</evidence>
<keyword evidence="2" id="KW-0285">Flavoprotein</keyword>
<dbReference type="Pfam" id="PF00890">
    <property type="entry name" value="FAD_binding_2"/>
    <property type="match status" value="1"/>
</dbReference>
<dbReference type="SUPFAM" id="SSF51905">
    <property type="entry name" value="FAD/NAD(P)-binding domain"/>
    <property type="match status" value="1"/>
</dbReference>
<evidence type="ECO:0000313" key="7">
    <source>
        <dbReference type="Proteomes" id="UP001298593"/>
    </source>
</evidence>
<dbReference type="Proteomes" id="UP001298593">
    <property type="component" value="Unassembled WGS sequence"/>
</dbReference>
<dbReference type="SUPFAM" id="SSF56425">
    <property type="entry name" value="Succinate dehydrogenase/fumarate reductase flavoprotein, catalytic domain"/>
    <property type="match status" value="1"/>
</dbReference>